<organism evidence="2 3">
    <name type="scientific">Shuttleworthella satelles DSM 14600</name>
    <dbReference type="NCBI Taxonomy" id="626523"/>
    <lineage>
        <taxon>Bacteria</taxon>
        <taxon>Bacillati</taxon>
        <taxon>Bacillota</taxon>
        <taxon>Clostridia</taxon>
        <taxon>Lachnospirales</taxon>
        <taxon>Lachnospiraceae</taxon>
        <taxon>Shuttleworthella</taxon>
    </lineage>
</organism>
<accession>C4GE77</accession>
<dbReference type="HOGENOM" id="CLU_045011_8_6_9"/>
<evidence type="ECO:0000313" key="2">
    <source>
        <dbReference type="EMBL" id="EEP27329.1"/>
    </source>
</evidence>
<dbReference type="eggNOG" id="COG0546">
    <property type="taxonomic scope" value="Bacteria"/>
</dbReference>
<dbReference type="EMBL" id="ACIP02000007">
    <property type="protein sequence ID" value="EEP27329.1"/>
    <property type="molecule type" value="Genomic_DNA"/>
</dbReference>
<evidence type="ECO:0000256" key="1">
    <source>
        <dbReference type="SAM" id="Coils"/>
    </source>
</evidence>
<reference evidence="2" key="1">
    <citation type="submission" date="2009-04" db="EMBL/GenBank/DDBJ databases">
        <authorList>
            <person name="Weinstock G."/>
            <person name="Sodergren E."/>
            <person name="Clifton S."/>
            <person name="Fulton L."/>
            <person name="Fulton B."/>
            <person name="Courtney L."/>
            <person name="Fronick C."/>
            <person name="Harrison M."/>
            <person name="Strong C."/>
            <person name="Farmer C."/>
            <person name="Delahaunty K."/>
            <person name="Markovic C."/>
            <person name="Hall O."/>
            <person name="Minx P."/>
            <person name="Tomlinson C."/>
            <person name="Mitreva M."/>
            <person name="Nelson J."/>
            <person name="Hou S."/>
            <person name="Wollam A."/>
            <person name="Pepin K.H."/>
            <person name="Johnson M."/>
            <person name="Bhonagiri V."/>
            <person name="Nash W.E."/>
            <person name="Warren W."/>
            <person name="Chinwalla A."/>
            <person name="Mardis E.R."/>
            <person name="Wilson R.K."/>
        </authorList>
    </citation>
    <scope>NUCLEOTIDE SEQUENCE [LARGE SCALE GENOMIC DNA]</scope>
    <source>
        <strain evidence="2">DSM 14600</strain>
    </source>
</reference>
<protein>
    <submittedName>
        <fullName evidence="2">Haloacid dehalogenase-like hydrolase</fullName>
    </submittedName>
</protein>
<dbReference type="Proteomes" id="UP000003494">
    <property type="component" value="Unassembled WGS sequence"/>
</dbReference>
<gene>
    <name evidence="2" type="ORF">GCWU000342_02023</name>
</gene>
<dbReference type="PANTHER" id="PTHR43434">
    <property type="entry name" value="PHOSPHOGLYCOLATE PHOSPHATASE"/>
    <property type="match status" value="1"/>
</dbReference>
<comment type="caution">
    <text evidence="2">The sequence shown here is derived from an EMBL/GenBank/DDBJ whole genome shotgun (WGS) entry which is preliminary data.</text>
</comment>
<dbReference type="SFLD" id="SFLDS00003">
    <property type="entry name" value="Haloacid_Dehalogenase"/>
    <property type="match status" value="1"/>
</dbReference>
<dbReference type="InterPro" id="IPR006439">
    <property type="entry name" value="HAD-SF_hydro_IA"/>
</dbReference>
<keyword evidence="1" id="KW-0175">Coiled coil</keyword>
<dbReference type="STRING" id="626523.GCWU000342_02023"/>
<dbReference type="SUPFAM" id="SSF56784">
    <property type="entry name" value="HAD-like"/>
    <property type="match status" value="1"/>
</dbReference>
<keyword evidence="3" id="KW-1185">Reference proteome</keyword>
<dbReference type="GO" id="GO:0006281">
    <property type="term" value="P:DNA repair"/>
    <property type="evidence" value="ECO:0007669"/>
    <property type="project" value="TreeGrafter"/>
</dbReference>
<dbReference type="AlphaFoldDB" id="C4GE77"/>
<dbReference type="RefSeq" id="WP_006906999.1">
    <property type="nucleotide sequence ID" value="NZ_GG665867.1"/>
</dbReference>
<dbReference type="PRINTS" id="PR00413">
    <property type="entry name" value="HADHALOGNASE"/>
</dbReference>
<proteinExistence type="predicted"/>
<dbReference type="InterPro" id="IPR023214">
    <property type="entry name" value="HAD_sf"/>
</dbReference>
<dbReference type="GO" id="GO:0008967">
    <property type="term" value="F:phosphoglycolate phosphatase activity"/>
    <property type="evidence" value="ECO:0007669"/>
    <property type="project" value="TreeGrafter"/>
</dbReference>
<sequence length="277" mass="32361">MEGGETHGGRRDAWRYPGRNQIKTYIFDLYGTLIDIHTELQNGEIWETLSDIYACYGAIYTPEEFRQAYLKFDQEEWKRVEAIHPGTYVDIQFKNVFQRLYDEAPRREGDRLAIRDFDTWLLFVETEFRRLTRVRCKPYKNTVRVLQMLKEEGNQVILLSNAQRSFVIVEMGICGLTPYFDDMYISADYGMRKPETAFMQKLLDDNELNASNCVMIGNEVASDMQVAASCGIPGVLLNTDHRKEKEIQEELKEIEREYPKFQYQIILSGDILEIAGK</sequence>
<name>C4GE77_9FIRM</name>
<dbReference type="InterPro" id="IPR036412">
    <property type="entry name" value="HAD-like_sf"/>
</dbReference>
<dbReference type="Gene3D" id="3.40.50.1000">
    <property type="entry name" value="HAD superfamily/HAD-like"/>
    <property type="match status" value="1"/>
</dbReference>
<feature type="coiled-coil region" evidence="1">
    <location>
        <begin position="237"/>
        <end position="264"/>
    </location>
</feature>
<dbReference type="InterPro" id="IPR050155">
    <property type="entry name" value="HAD-like_hydrolase_sf"/>
</dbReference>
<dbReference type="SFLD" id="SFLDG01129">
    <property type="entry name" value="C1.5:_HAD__Beta-PGM__Phosphata"/>
    <property type="match status" value="1"/>
</dbReference>
<dbReference type="PANTHER" id="PTHR43434:SF1">
    <property type="entry name" value="PHOSPHOGLYCOLATE PHOSPHATASE"/>
    <property type="match status" value="1"/>
</dbReference>
<evidence type="ECO:0000313" key="3">
    <source>
        <dbReference type="Proteomes" id="UP000003494"/>
    </source>
</evidence>
<dbReference type="Pfam" id="PF00702">
    <property type="entry name" value="Hydrolase"/>
    <property type="match status" value="1"/>
</dbReference>